<dbReference type="STRING" id="1216932.CM240_0330"/>
<dbReference type="HOGENOM" id="CLU_152490_1_0_9"/>
<dbReference type="EMBL" id="HG917868">
    <property type="protein sequence ID" value="CDM67497.1"/>
    <property type="molecule type" value="Genomic_DNA"/>
</dbReference>
<proteinExistence type="predicted"/>
<evidence type="ECO:0000256" key="4">
    <source>
        <dbReference type="ARBA" id="ARBA00022683"/>
    </source>
</evidence>
<dbReference type="Gene3D" id="1.20.58.80">
    <property type="entry name" value="Phosphotransferase system, lactose/cellobiose-type IIA subunit"/>
    <property type="match status" value="1"/>
</dbReference>
<evidence type="ECO:0000256" key="1">
    <source>
        <dbReference type="ARBA" id="ARBA00022448"/>
    </source>
</evidence>
<keyword evidence="6" id="KW-1185">Reference proteome</keyword>
<dbReference type="InterPro" id="IPR036542">
    <property type="entry name" value="PTS_IIA_lac/cel_sf"/>
</dbReference>
<keyword evidence="1" id="KW-0813">Transport</keyword>
<organism evidence="5 6">
    <name type="scientific">Clostridium bornimense</name>
    <dbReference type="NCBI Taxonomy" id="1216932"/>
    <lineage>
        <taxon>Bacteria</taxon>
        <taxon>Bacillati</taxon>
        <taxon>Bacillota</taxon>
        <taxon>Clostridia</taxon>
        <taxon>Eubacteriales</taxon>
        <taxon>Clostridiaceae</taxon>
        <taxon>Clostridium</taxon>
    </lineage>
</organism>
<dbReference type="OrthoDB" id="389577at2"/>
<evidence type="ECO:0000313" key="6">
    <source>
        <dbReference type="Proteomes" id="UP000019426"/>
    </source>
</evidence>
<evidence type="ECO:0000313" key="5">
    <source>
        <dbReference type="EMBL" id="CDM67497.1"/>
    </source>
</evidence>
<sequence>MEIENITMQLITCAGDVRTYSYEALKCANEGKYKKAEELFKMAEREIEKSYDIQKEVSELELDSEDLLVDAKSHLNAAISEKNIIGELIGLRKIVRELSKDEGGII</sequence>
<keyword evidence="2" id="KW-0762">Sugar transport</keyword>
<dbReference type="AlphaFoldDB" id="W6RZQ6"/>
<protein>
    <submittedName>
        <fullName evidence="5">Uncharacterized protein</fullName>
    </submittedName>
</protein>
<keyword evidence="3" id="KW-0808">Transferase</keyword>
<dbReference type="GO" id="GO:0009401">
    <property type="term" value="P:phosphoenolpyruvate-dependent sugar phosphotransferase system"/>
    <property type="evidence" value="ECO:0007669"/>
    <property type="project" value="UniProtKB-KW"/>
</dbReference>
<dbReference type="RefSeq" id="WP_044035942.1">
    <property type="nucleotide sequence ID" value="NZ_HG917868.1"/>
</dbReference>
<dbReference type="Proteomes" id="UP000019426">
    <property type="component" value="Chromosome M2/40_rep1"/>
</dbReference>
<dbReference type="KEGG" id="clt:CM240_0330"/>
<reference evidence="5 6" key="1">
    <citation type="submission" date="2013-11" db="EMBL/GenBank/DDBJ databases">
        <title>Complete genome sequence of Clostridum sp. M2/40.</title>
        <authorList>
            <person name="Wibberg D."/>
            <person name="Puehler A."/>
            <person name="Schlueter A."/>
        </authorList>
    </citation>
    <scope>NUCLEOTIDE SEQUENCE [LARGE SCALE GENOMIC DNA]</scope>
    <source>
        <strain evidence="6">M2/40</strain>
    </source>
</reference>
<dbReference type="PANTHER" id="PTHR34382">
    <property type="entry name" value="PTS SYSTEM N,N'-DIACETYLCHITOBIOSE-SPECIFIC EIIA COMPONENT"/>
    <property type="match status" value="1"/>
</dbReference>
<dbReference type="PANTHER" id="PTHR34382:SF7">
    <property type="entry name" value="PTS SYSTEM N,N'-DIACETYLCHITOBIOSE-SPECIFIC EIIA COMPONENT"/>
    <property type="match status" value="1"/>
</dbReference>
<gene>
    <name evidence="5" type="ORF">CM240_0330</name>
</gene>
<name>W6RZQ6_9CLOT</name>
<keyword evidence="4" id="KW-0598">Phosphotransferase system</keyword>
<dbReference type="SUPFAM" id="SSF46973">
    <property type="entry name" value="Enzyme IIa from lactose specific PTS, IIa-lac"/>
    <property type="match status" value="1"/>
</dbReference>
<dbReference type="PATRIC" id="fig|1216932.3.peg.309"/>
<dbReference type="eggNOG" id="COG1447">
    <property type="taxonomic scope" value="Bacteria"/>
</dbReference>
<evidence type="ECO:0000256" key="2">
    <source>
        <dbReference type="ARBA" id="ARBA00022597"/>
    </source>
</evidence>
<dbReference type="Pfam" id="PF02255">
    <property type="entry name" value="PTS_IIA"/>
    <property type="match status" value="1"/>
</dbReference>
<dbReference type="GO" id="GO:0016740">
    <property type="term" value="F:transferase activity"/>
    <property type="evidence" value="ECO:0007669"/>
    <property type="project" value="UniProtKB-KW"/>
</dbReference>
<evidence type="ECO:0000256" key="3">
    <source>
        <dbReference type="ARBA" id="ARBA00022679"/>
    </source>
</evidence>
<accession>W6RZQ6</accession>
<dbReference type="InterPro" id="IPR003188">
    <property type="entry name" value="PTS_IIA_lac/cel"/>
</dbReference>